<comment type="caution">
    <text evidence="1">The sequence shown here is derived from an EMBL/GenBank/DDBJ whole genome shotgun (WGS) entry which is preliminary data.</text>
</comment>
<evidence type="ECO:0000313" key="4">
    <source>
        <dbReference type="Proteomes" id="UP000070119"/>
    </source>
</evidence>
<evidence type="ECO:0000313" key="1">
    <source>
        <dbReference type="EMBL" id="KWA70066.1"/>
    </source>
</evidence>
<protein>
    <submittedName>
        <fullName evidence="1">Uncharacterized protein</fullName>
    </submittedName>
</protein>
<reference evidence="1 3" key="1">
    <citation type="submission" date="2015-11" db="EMBL/GenBank/DDBJ databases">
        <title>Expanding the genomic diversity of Burkholderia species for the development of highly accurate diagnostics.</title>
        <authorList>
            <person name="Sahl J."/>
            <person name="Keim P."/>
            <person name="Wagner D."/>
        </authorList>
    </citation>
    <scope>NUCLEOTIDE SEQUENCE [LARGE SCALE GENOMIC DNA]</scope>
    <source>
        <strain evidence="1 3">MSMB2087WGS</strain>
    </source>
</reference>
<accession>A0A125EB46</accession>
<organism evidence="1 3">
    <name type="scientific">Burkholderia ubonensis</name>
    <dbReference type="NCBI Taxonomy" id="101571"/>
    <lineage>
        <taxon>Bacteria</taxon>
        <taxon>Pseudomonadati</taxon>
        <taxon>Pseudomonadota</taxon>
        <taxon>Betaproteobacteria</taxon>
        <taxon>Burkholderiales</taxon>
        <taxon>Burkholderiaceae</taxon>
        <taxon>Burkholderia</taxon>
        <taxon>Burkholderia cepacia complex</taxon>
    </lineage>
</organism>
<dbReference type="Proteomes" id="UP000070119">
    <property type="component" value="Unassembled WGS sequence"/>
</dbReference>
<sequence length="166" mass="18786">MIQLSLDNLRQAQSSELYRLYLIISKMLDDPQRTLQVRQNLRLGMTVGYVADDPFGAPRQARVVELRAAQAVVEDLTSRQRWAIRYAAIVLDGTVPDAQPEPAPPSRANREAFFIGDTVGFTDKHLRERIGIIVRLNQKTASIACNDTEGHWRVSYGLLRRIVDVN</sequence>
<evidence type="ECO:0000313" key="3">
    <source>
        <dbReference type="Proteomes" id="UP000060630"/>
    </source>
</evidence>
<dbReference type="Proteomes" id="UP000060630">
    <property type="component" value="Unassembled WGS sequence"/>
</dbReference>
<dbReference type="EMBL" id="LPHD01000220">
    <property type="protein sequence ID" value="KWA70066.1"/>
    <property type="molecule type" value="Genomic_DNA"/>
</dbReference>
<dbReference type="EMBL" id="LNJU01000003">
    <property type="protein sequence ID" value="KWZ58334.1"/>
    <property type="molecule type" value="Genomic_DNA"/>
</dbReference>
<name>A0A125EB46_9BURK</name>
<dbReference type="AlphaFoldDB" id="A0A125EB46"/>
<evidence type="ECO:0000313" key="2">
    <source>
        <dbReference type="EMBL" id="KWZ58334.1"/>
    </source>
</evidence>
<reference evidence="2 4" key="2">
    <citation type="submission" date="2015-11" db="EMBL/GenBank/DDBJ databases">
        <authorList>
            <person name="Sahl J."/>
            <person name="Wagner D."/>
            <person name="Keim P."/>
        </authorList>
    </citation>
    <scope>NUCLEOTIDE SEQUENCE [LARGE SCALE GENOMIC DNA]</scope>
    <source>
        <strain evidence="2 4">MSMB1157</strain>
    </source>
</reference>
<dbReference type="RefSeq" id="WP_059941632.1">
    <property type="nucleotide sequence ID" value="NZ_LNJU01000003.1"/>
</dbReference>
<gene>
    <name evidence="2" type="ORF">WK57_17605</name>
    <name evidence="1" type="ORF">WL29_08285</name>
</gene>
<proteinExistence type="predicted"/>